<protein>
    <submittedName>
        <fullName evidence="2">Uncharacterized protein</fullName>
    </submittedName>
</protein>
<gene>
    <name evidence="2" type="ORF">HannXRQ_Chr10g0307801</name>
    <name evidence="1" type="ORF">HanXRQr2_Chr10g0453881</name>
</gene>
<dbReference type="AlphaFoldDB" id="A0A251TMB0"/>
<reference evidence="1 3" key="1">
    <citation type="journal article" date="2017" name="Nature">
        <title>The sunflower genome provides insights into oil metabolism, flowering and Asterid evolution.</title>
        <authorList>
            <person name="Badouin H."/>
            <person name="Gouzy J."/>
            <person name="Grassa C.J."/>
            <person name="Murat F."/>
            <person name="Staton S.E."/>
            <person name="Cottret L."/>
            <person name="Lelandais-Briere C."/>
            <person name="Owens G.L."/>
            <person name="Carrere S."/>
            <person name="Mayjonade B."/>
            <person name="Legrand L."/>
            <person name="Gill N."/>
            <person name="Kane N.C."/>
            <person name="Bowers J.E."/>
            <person name="Hubner S."/>
            <person name="Bellec A."/>
            <person name="Berard A."/>
            <person name="Berges H."/>
            <person name="Blanchet N."/>
            <person name="Boniface M.C."/>
            <person name="Brunel D."/>
            <person name="Catrice O."/>
            <person name="Chaidir N."/>
            <person name="Claudel C."/>
            <person name="Donnadieu C."/>
            <person name="Faraut T."/>
            <person name="Fievet G."/>
            <person name="Helmstetter N."/>
            <person name="King M."/>
            <person name="Knapp S.J."/>
            <person name="Lai Z."/>
            <person name="Le Paslier M.C."/>
            <person name="Lippi Y."/>
            <person name="Lorenzon L."/>
            <person name="Mandel J.R."/>
            <person name="Marage G."/>
            <person name="Marchand G."/>
            <person name="Marquand E."/>
            <person name="Bret-Mestries E."/>
            <person name="Morien E."/>
            <person name="Nambeesan S."/>
            <person name="Nguyen T."/>
            <person name="Pegot-Espagnet P."/>
            <person name="Pouilly N."/>
            <person name="Raftis F."/>
            <person name="Sallet E."/>
            <person name="Schiex T."/>
            <person name="Thomas J."/>
            <person name="Vandecasteele C."/>
            <person name="Vares D."/>
            <person name="Vear F."/>
            <person name="Vautrin S."/>
            <person name="Crespi M."/>
            <person name="Mangin B."/>
            <person name="Burke J.M."/>
            <person name="Salse J."/>
            <person name="Munos S."/>
            <person name="Vincourt P."/>
            <person name="Rieseberg L.H."/>
            <person name="Langlade N.B."/>
        </authorList>
    </citation>
    <scope>NUCLEOTIDE SEQUENCE [LARGE SCALE GENOMIC DNA]</scope>
    <source>
        <strain evidence="3">cv. SF193</strain>
        <tissue evidence="1">Leaves</tissue>
    </source>
</reference>
<name>A0A251TMB0_HELAN</name>
<dbReference type="EMBL" id="CM007899">
    <property type="protein sequence ID" value="OTG12268.1"/>
    <property type="molecule type" value="Genomic_DNA"/>
</dbReference>
<keyword evidence="3" id="KW-1185">Reference proteome</keyword>
<evidence type="ECO:0000313" key="3">
    <source>
        <dbReference type="Proteomes" id="UP000215914"/>
    </source>
</evidence>
<dbReference type="InParanoid" id="A0A251TMB0"/>
<evidence type="ECO:0000313" key="1">
    <source>
        <dbReference type="EMBL" id="KAF5787534.1"/>
    </source>
</evidence>
<dbReference type="Proteomes" id="UP000215914">
    <property type="component" value="Chromosome 10"/>
</dbReference>
<evidence type="ECO:0000313" key="2">
    <source>
        <dbReference type="EMBL" id="OTG12268.1"/>
    </source>
</evidence>
<dbReference type="EMBL" id="MNCJ02000325">
    <property type="protein sequence ID" value="KAF5787534.1"/>
    <property type="molecule type" value="Genomic_DNA"/>
</dbReference>
<organism evidence="2 3">
    <name type="scientific">Helianthus annuus</name>
    <name type="common">Common sunflower</name>
    <dbReference type="NCBI Taxonomy" id="4232"/>
    <lineage>
        <taxon>Eukaryota</taxon>
        <taxon>Viridiplantae</taxon>
        <taxon>Streptophyta</taxon>
        <taxon>Embryophyta</taxon>
        <taxon>Tracheophyta</taxon>
        <taxon>Spermatophyta</taxon>
        <taxon>Magnoliopsida</taxon>
        <taxon>eudicotyledons</taxon>
        <taxon>Gunneridae</taxon>
        <taxon>Pentapetalae</taxon>
        <taxon>asterids</taxon>
        <taxon>campanulids</taxon>
        <taxon>Asterales</taxon>
        <taxon>Asteraceae</taxon>
        <taxon>Asteroideae</taxon>
        <taxon>Heliantheae alliance</taxon>
        <taxon>Heliantheae</taxon>
        <taxon>Helianthus</taxon>
    </lineage>
</organism>
<dbReference type="Gramene" id="mRNA:HanXRQr2_Chr10g0453881">
    <property type="protein sequence ID" value="mRNA:HanXRQr2_Chr10g0453881"/>
    <property type="gene ID" value="HanXRQr2_Chr10g0453881"/>
</dbReference>
<accession>A0A251TMB0</accession>
<reference evidence="2" key="2">
    <citation type="submission" date="2017-02" db="EMBL/GenBank/DDBJ databases">
        <title>Sunflower complete genome.</title>
        <authorList>
            <person name="Langlade N."/>
            <person name="Munos S."/>
        </authorList>
    </citation>
    <scope>NUCLEOTIDE SEQUENCE [LARGE SCALE GENOMIC DNA]</scope>
    <source>
        <tissue evidence="2">Leaves</tissue>
    </source>
</reference>
<proteinExistence type="predicted"/>
<sequence>MHHTPGWDVCLCRKARLETMKSNYSLTPWTFQIDLKRKRRKTIMDPHLSIVGNYLRAQLYVKTCILAFLTHVLRKEEVCFGYVH</sequence>
<reference evidence="1" key="3">
    <citation type="submission" date="2020-06" db="EMBL/GenBank/DDBJ databases">
        <title>Helianthus annuus Genome sequencing and assembly Release 2.</title>
        <authorList>
            <person name="Gouzy J."/>
            <person name="Langlade N."/>
            <person name="Munos S."/>
        </authorList>
    </citation>
    <scope>NUCLEOTIDE SEQUENCE</scope>
    <source>
        <tissue evidence="1">Leaves</tissue>
    </source>
</reference>